<comment type="caution">
    <text evidence="2">The sequence shown here is derived from an EMBL/GenBank/DDBJ whole genome shotgun (WGS) entry which is preliminary data.</text>
</comment>
<protein>
    <submittedName>
        <fullName evidence="2">Uncharacterized protein</fullName>
    </submittedName>
</protein>
<name>A0ABU2LNE2_9ACTN</name>
<reference evidence="3" key="1">
    <citation type="submission" date="2023-07" db="EMBL/GenBank/DDBJ databases">
        <title>30 novel species of actinomycetes from the DSMZ collection.</title>
        <authorList>
            <person name="Nouioui I."/>
        </authorList>
    </citation>
    <scope>NUCLEOTIDE SEQUENCE [LARGE SCALE GENOMIC DNA]</scope>
    <source>
        <strain evidence="3">DSM 44918</strain>
    </source>
</reference>
<gene>
    <name evidence="2" type="ORF">RNC47_12180</name>
</gene>
<evidence type="ECO:0000313" key="2">
    <source>
        <dbReference type="EMBL" id="MDT0319094.1"/>
    </source>
</evidence>
<feature type="compositionally biased region" description="Basic and acidic residues" evidence="1">
    <location>
        <begin position="117"/>
        <end position="134"/>
    </location>
</feature>
<evidence type="ECO:0000256" key="1">
    <source>
        <dbReference type="SAM" id="MobiDB-lite"/>
    </source>
</evidence>
<dbReference type="EMBL" id="JAVREM010000011">
    <property type="protein sequence ID" value="MDT0319094.1"/>
    <property type="molecule type" value="Genomic_DNA"/>
</dbReference>
<dbReference type="RefSeq" id="WP_311598160.1">
    <property type="nucleotide sequence ID" value="NZ_JAVREM010000011.1"/>
</dbReference>
<proteinExistence type="predicted"/>
<dbReference type="Proteomes" id="UP001183420">
    <property type="component" value="Unassembled WGS sequence"/>
</dbReference>
<accession>A0ABU2LNE2</accession>
<evidence type="ECO:0000313" key="3">
    <source>
        <dbReference type="Proteomes" id="UP001183420"/>
    </source>
</evidence>
<keyword evidence="3" id="KW-1185">Reference proteome</keyword>
<feature type="region of interest" description="Disordered" evidence="1">
    <location>
        <begin position="117"/>
        <end position="153"/>
    </location>
</feature>
<organism evidence="2 3">
    <name type="scientific">Streptomyces millisiae</name>
    <dbReference type="NCBI Taxonomy" id="3075542"/>
    <lineage>
        <taxon>Bacteria</taxon>
        <taxon>Bacillati</taxon>
        <taxon>Actinomycetota</taxon>
        <taxon>Actinomycetes</taxon>
        <taxon>Kitasatosporales</taxon>
        <taxon>Streptomycetaceae</taxon>
        <taxon>Streptomyces</taxon>
    </lineage>
</organism>
<sequence>MDKETGRARLELYVEALRARMPASQFILLMRAFNAWLTGGGGMMRLHLESDEQELFTPEVQSEMLTLMGLVGALSPGHEDRADHVVVELGDGEHVKGARSLVPREVADDPERLAEMRRRLDEGERLRREQRDSDSLEVDAIARASGMLPEGEA</sequence>